<protein>
    <recommendedName>
        <fullName evidence="6">Thioredoxin domain-containing protein</fullName>
    </recommendedName>
</protein>
<sequence>MRIAFAPTSSNPLPPVRAVTSPPASIIHNALTSYSPSYSKFSFRNKVSLRSRRNPPPPSSVTPIKCAGAVREVDENLFPNVVLKSEIPVLVEFVATWCGPCRLIAPAIQSLAQEYEEKLTVVKVDHDSNPRLIEKYKVYGLPMLILFQNGQEVPGSRREGAITKAKLKEYVDKLLESLSTV</sequence>
<evidence type="ECO:0000256" key="2">
    <source>
        <dbReference type="ARBA" id="ARBA00022946"/>
    </source>
</evidence>
<dbReference type="PANTHER" id="PTHR45663:SF22">
    <property type="entry name" value="THIOREDOXIN X, CHLOROPLASTIC"/>
    <property type="match status" value="1"/>
</dbReference>
<dbReference type="OMA" id="WASEEYN"/>
<dbReference type="AlphaFoldDB" id="A0A022R5S2"/>
<reference evidence="7 8" key="1">
    <citation type="journal article" date="2013" name="Proc. Natl. Acad. Sci. U.S.A.">
        <title>Fine-scale variation in meiotic recombination in Mimulus inferred from population shotgun sequencing.</title>
        <authorList>
            <person name="Hellsten U."/>
            <person name="Wright K.M."/>
            <person name="Jenkins J."/>
            <person name="Shu S."/>
            <person name="Yuan Y."/>
            <person name="Wessler S.R."/>
            <person name="Schmutz J."/>
            <person name="Willis J.H."/>
            <person name="Rokhsar D.S."/>
        </authorList>
    </citation>
    <scope>NUCLEOTIDE SEQUENCE [LARGE SCALE GENOMIC DNA]</scope>
    <source>
        <strain evidence="8">cv. DUN x IM62</strain>
    </source>
</reference>
<evidence type="ECO:0000256" key="3">
    <source>
        <dbReference type="ARBA" id="ARBA00022982"/>
    </source>
</evidence>
<dbReference type="Gene3D" id="3.40.30.10">
    <property type="entry name" value="Glutaredoxin"/>
    <property type="match status" value="1"/>
</dbReference>
<dbReference type="eggNOG" id="KOG0910">
    <property type="taxonomic scope" value="Eukaryota"/>
</dbReference>
<keyword evidence="8" id="KW-1185">Reference proteome</keyword>
<evidence type="ECO:0000313" key="7">
    <source>
        <dbReference type="EMBL" id="EYU35571.1"/>
    </source>
</evidence>
<keyword evidence="1" id="KW-0813">Transport</keyword>
<keyword evidence="4" id="KW-1015">Disulfide bond</keyword>
<dbReference type="GO" id="GO:0005737">
    <property type="term" value="C:cytoplasm"/>
    <property type="evidence" value="ECO:0000318"/>
    <property type="project" value="GO_Central"/>
</dbReference>
<accession>A0A022R5S2</accession>
<dbReference type="FunFam" id="3.40.30.10:FF:000001">
    <property type="entry name" value="Thioredoxin"/>
    <property type="match status" value="1"/>
</dbReference>
<dbReference type="STRING" id="4155.A0A022R5S2"/>
<dbReference type="KEGG" id="egt:105960016"/>
<dbReference type="Pfam" id="PF00085">
    <property type="entry name" value="Thioredoxin"/>
    <property type="match status" value="1"/>
</dbReference>
<dbReference type="PhylomeDB" id="A0A022R5S2"/>
<evidence type="ECO:0000256" key="4">
    <source>
        <dbReference type="ARBA" id="ARBA00023157"/>
    </source>
</evidence>
<dbReference type="Proteomes" id="UP000030748">
    <property type="component" value="Unassembled WGS sequence"/>
</dbReference>
<dbReference type="PANTHER" id="PTHR45663">
    <property type="entry name" value="GEO12009P1"/>
    <property type="match status" value="1"/>
</dbReference>
<gene>
    <name evidence="7" type="ORF">MIMGU_mgv1a014693mg</name>
</gene>
<dbReference type="CDD" id="cd02947">
    <property type="entry name" value="TRX_family"/>
    <property type="match status" value="1"/>
</dbReference>
<evidence type="ECO:0000256" key="1">
    <source>
        <dbReference type="ARBA" id="ARBA00022448"/>
    </source>
</evidence>
<keyword evidence="2" id="KW-0809">Transit peptide</keyword>
<organism evidence="7 8">
    <name type="scientific">Erythranthe guttata</name>
    <name type="common">Yellow monkey flower</name>
    <name type="synonym">Mimulus guttatus</name>
    <dbReference type="NCBI Taxonomy" id="4155"/>
    <lineage>
        <taxon>Eukaryota</taxon>
        <taxon>Viridiplantae</taxon>
        <taxon>Streptophyta</taxon>
        <taxon>Embryophyta</taxon>
        <taxon>Tracheophyta</taxon>
        <taxon>Spermatophyta</taxon>
        <taxon>Magnoliopsida</taxon>
        <taxon>eudicotyledons</taxon>
        <taxon>Gunneridae</taxon>
        <taxon>Pentapetalae</taxon>
        <taxon>asterids</taxon>
        <taxon>lamiids</taxon>
        <taxon>Lamiales</taxon>
        <taxon>Phrymaceae</taxon>
        <taxon>Erythranthe</taxon>
    </lineage>
</organism>
<proteinExistence type="predicted"/>
<evidence type="ECO:0000259" key="6">
    <source>
        <dbReference type="PROSITE" id="PS51352"/>
    </source>
</evidence>
<name>A0A022R5S2_ERYGU</name>
<feature type="domain" description="Thioredoxin" evidence="6">
    <location>
        <begin position="50"/>
        <end position="176"/>
    </location>
</feature>
<evidence type="ECO:0000313" key="8">
    <source>
        <dbReference type="Proteomes" id="UP000030748"/>
    </source>
</evidence>
<dbReference type="SUPFAM" id="SSF52833">
    <property type="entry name" value="Thioredoxin-like"/>
    <property type="match status" value="1"/>
</dbReference>
<dbReference type="PRINTS" id="PR00421">
    <property type="entry name" value="THIOREDOXIN"/>
</dbReference>
<dbReference type="InterPro" id="IPR013766">
    <property type="entry name" value="Thioredoxin_domain"/>
</dbReference>
<dbReference type="EMBL" id="KI630612">
    <property type="protein sequence ID" value="EYU35571.1"/>
    <property type="molecule type" value="Genomic_DNA"/>
</dbReference>
<evidence type="ECO:0000256" key="5">
    <source>
        <dbReference type="ARBA" id="ARBA00023284"/>
    </source>
</evidence>
<dbReference type="InterPro" id="IPR036249">
    <property type="entry name" value="Thioredoxin-like_sf"/>
</dbReference>
<keyword evidence="3" id="KW-0249">Electron transport</keyword>
<dbReference type="GO" id="GO:0015035">
    <property type="term" value="F:protein-disulfide reductase activity"/>
    <property type="evidence" value="ECO:0000318"/>
    <property type="project" value="GO_Central"/>
</dbReference>
<keyword evidence="5" id="KW-0676">Redox-active center</keyword>
<dbReference type="OrthoDB" id="19690at2759"/>
<dbReference type="PROSITE" id="PS51352">
    <property type="entry name" value="THIOREDOXIN_2"/>
    <property type="match status" value="1"/>
</dbReference>